<sequence length="49" mass="5613">MVHDPAPNDPVEQNTSQTENTDEEILQNEELVREWEDESFPASDPPANF</sequence>
<proteinExistence type="predicted"/>
<organism evidence="2 3">
    <name type="scientific">Glutamicibacter ardleyensis</name>
    <dbReference type="NCBI Taxonomy" id="225894"/>
    <lineage>
        <taxon>Bacteria</taxon>
        <taxon>Bacillati</taxon>
        <taxon>Actinomycetota</taxon>
        <taxon>Actinomycetes</taxon>
        <taxon>Micrococcales</taxon>
        <taxon>Micrococcaceae</taxon>
        <taxon>Glutamicibacter</taxon>
    </lineage>
</organism>
<evidence type="ECO:0000313" key="3">
    <source>
        <dbReference type="Proteomes" id="UP000606115"/>
    </source>
</evidence>
<dbReference type="EMBL" id="BMKX01000004">
    <property type="protein sequence ID" value="GGJ61280.1"/>
    <property type="molecule type" value="Genomic_DNA"/>
</dbReference>
<name>A0ABQ2DKD6_9MICC</name>
<gene>
    <name evidence="2" type="ORF">GCM10007173_20040</name>
</gene>
<keyword evidence="3" id="KW-1185">Reference proteome</keyword>
<evidence type="ECO:0000256" key="1">
    <source>
        <dbReference type="SAM" id="MobiDB-lite"/>
    </source>
</evidence>
<accession>A0ABQ2DKD6</accession>
<dbReference type="Proteomes" id="UP000606115">
    <property type="component" value="Unassembled WGS sequence"/>
</dbReference>
<dbReference type="GeneID" id="303304362"/>
<dbReference type="RefSeq" id="WP_170947773.1">
    <property type="nucleotide sequence ID" value="NZ_BMKX01000004.1"/>
</dbReference>
<protein>
    <submittedName>
        <fullName evidence="2">Uncharacterized protein</fullName>
    </submittedName>
</protein>
<reference evidence="3" key="1">
    <citation type="journal article" date="2019" name="Int. J. Syst. Evol. Microbiol.">
        <title>The Global Catalogue of Microorganisms (GCM) 10K type strain sequencing project: providing services to taxonomists for standard genome sequencing and annotation.</title>
        <authorList>
            <consortium name="The Broad Institute Genomics Platform"/>
            <consortium name="The Broad Institute Genome Sequencing Center for Infectious Disease"/>
            <person name="Wu L."/>
            <person name="Ma J."/>
        </authorList>
    </citation>
    <scope>NUCLEOTIDE SEQUENCE [LARGE SCALE GENOMIC DNA]</scope>
    <source>
        <strain evidence="3">CGMCC 1.3685</strain>
    </source>
</reference>
<comment type="caution">
    <text evidence="2">The sequence shown here is derived from an EMBL/GenBank/DDBJ whole genome shotgun (WGS) entry which is preliminary data.</text>
</comment>
<feature type="region of interest" description="Disordered" evidence="1">
    <location>
        <begin position="1"/>
        <end position="49"/>
    </location>
</feature>
<evidence type="ECO:0000313" key="2">
    <source>
        <dbReference type="EMBL" id="GGJ61280.1"/>
    </source>
</evidence>